<sequence>MSNKLKDILFQIDQREFATKTGYEKHLKMQKIVIENGALQGDASICAEIASRPELLKFFGSNSKTEVPIAGYINDRFISRRIDRLVIDDKEHNVYVMDYKTDIDKTTFREKYNKQLNEYAALLKSIYPEYKVFCYILWLNDFTLEKIS</sequence>
<dbReference type="Gene3D" id="3.90.320.10">
    <property type="match status" value="1"/>
</dbReference>
<accession>A0A9D1SMR0</accession>
<dbReference type="AlphaFoldDB" id="A0A9D1SMR0"/>
<protein>
    <submittedName>
        <fullName evidence="1">PD-(D/E)XK nuclease family protein</fullName>
    </submittedName>
</protein>
<dbReference type="Proteomes" id="UP000824142">
    <property type="component" value="Unassembled WGS sequence"/>
</dbReference>
<proteinExistence type="predicted"/>
<reference evidence="1" key="1">
    <citation type="submission" date="2020-10" db="EMBL/GenBank/DDBJ databases">
        <authorList>
            <person name="Gilroy R."/>
        </authorList>
    </citation>
    <scope>NUCLEOTIDE SEQUENCE</scope>
    <source>
        <strain evidence="1">CHK136-897</strain>
    </source>
</reference>
<evidence type="ECO:0000313" key="2">
    <source>
        <dbReference type="Proteomes" id="UP000824142"/>
    </source>
</evidence>
<dbReference type="InterPro" id="IPR011604">
    <property type="entry name" value="PDDEXK-like_dom_sf"/>
</dbReference>
<comment type="caution">
    <text evidence="1">The sequence shown here is derived from an EMBL/GenBank/DDBJ whole genome shotgun (WGS) entry which is preliminary data.</text>
</comment>
<dbReference type="EMBL" id="DVNO01000030">
    <property type="protein sequence ID" value="HIU65645.1"/>
    <property type="molecule type" value="Genomic_DNA"/>
</dbReference>
<gene>
    <name evidence="1" type="ORF">IAC63_03335</name>
</gene>
<organism evidence="1 2">
    <name type="scientific">Candidatus Enterousia avicola</name>
    <dbReference type="NCBI Taxonomy" id="2840787"/>
    <lineage>
        <taxon>Bacteria</taxon>
        <taxon>Pseudomonadati</taxon>
        <taxon>Pseudomonadota</taxon>
        <taxon>Alphaproteobacteria</taxon>
        <taxon>Candidatus Enterousia</taxon>
    </lineage>
</organism>
<evidence type="ECO:0000313" key="1">
    <source>
        <dbReference type="EMBL" id="HIU65645.1"/>
    </source>
</evidence>
<name>A0A9D1SMR0_9PROT</name>
<reference evidence="1" key="2">
    <citation type="journal article" date="2021" name="PeerJ">
        <title>Extensive microbial diversity within the chicken gut microbiome revealed by metagenomics and culture.</title>
        <authorList>
            <person name="Gilroy R."/>
            <person name="Ravi A."/>
            <person name="Getino M."/>
            <person name="Pursley I."/>
            <person name="Horton D.L."/>
            <person name="Alikhan N.F."/>
            <person name="Baker D."/>
            <person name="Gharbi K."/>
            <person name="Hall N."/>
            <person name="Watson M."/>
            <person name="Adriaenssens E.M."/>
            <person name="Foster-Nyarko E."/>
            <person name="Jarju S."/>
            <person name="Secka A."/>
            <person name="Antonio M."/>
            <person name="Oren A."/>
            <person name="Chaudhuri R.R."/>
            <person name="La Ragione R."/>
            <person name="Hildebrand F."/>
            <person name="Pallen M.J."/>
        </authorList>
    </citation>
    <scope>NUCLEOTIDE SEQUENCE</scope>
    <source>
        <strain evidence="1">CHK136-897</strain>
    </source>
</reference>